<organism evidence="2 3">
    <name type="scientific">Pseudonocardia hispaniensis</name>
    <dbReference type="NCBI Taxonomy" id="904933"/>
    <lineage>
        <taxon>Bacteria</taxon>
        <taxon>Bacillati</taxon>
        <taxon>Actinomycetota</taxon>
        <taxon>Actinomycetes</taxon>
        <taxon>Pseudonocardiales</taxon>
        <taxon>Pseudonocardiaceae</taxon>
        <taxon>Pseudonocardia</taxon>
    </lineage>
</organism>
<evidence type="ECO:0000313" key="2">
    <source>
        <dbReference type="EMBL" id="MFC5993488.1"/>
    </source>
</evidence>
<reference evidence="3" key="1">
    <citation type="journal article" date="2019" name="Int. J. Syst. Evol. Microbiol.">
        <title>The Global Catalogue of Microorganisms (GCM) 10K type strain sequencing project: providing services to taxonomists for standard genome sequencing and annotation.</title>
        <authorList>
            <consortium name="The Broad Institute Genomics Platform"/>
            <consortium name="The Broad Institute Genome Sequencing Center for Infectious Disease"/>
            <person name="Wu L."/>
            <person name="Ma J."/>
        </authorList>
    </citation>
    <scope>NUCLEOTIDE SEQUENCE [LARGE SCALE GENOMIC DNA]</scope>
    <source>
        <strain evidence="3">CCM 8391</strain>
    </source>
</reference>
<feature type="region of interest" description="Disordered" evidence="1">
    <location>
        <begin position="1"/>
        <end position="26"/>
    </location>
</feature>
<dbReference type="EMBL" id="JBHSQW010000009">
    <property type="protein sequence ID" value="MFC5993488.1"/>
    <property type="molecule type" value="Genomic_DNA"/>
</dbReference>
<dbReference type="Proteomes" id="UP001596302">
    <property type="component" value="Unassembled WGS sequence"/>
</dbReference>
<comment type="caution">
    <text evidence="2">The sequence shown here is derived from an EMBL/GenBank/DDBJ whole genome shotgun (WGS) entry which is preliminary data.</text>
</comment>
<proteinExistence type="predicted"/>
<dbReference type="Gene3D" id="1.25.40.10">
    <property type="entry name" value="Tetratricopeptide repeat domain"/>
    <property type="match status" value="1"/>
</dbReference>
<feature type="compositionally biased region" description="Low complexity" evidence="1">
    <location>
        <begin position="1"/>
        <end position="21"/>
    </location>
</feature>
<dbReference type="InterPro" id="IPR011990">
    <property type="entry name" value="TPR-like_helical_dom_sf"/>
</dbReference>
<gene>
    <name evidence="2" type="ORF">ACFQE5_04570</name>
</gene>
<evidence type="ECO:0008006" key="4">
    <source>
        <dbReference type="Google" id="ProtNLM"/>
    </source>
</evidence>
<protein>
    <recommendedName>
        <fullName evidence="4">Tetratricopeptide repeat protein</fullName>
    </recommendedName>
</protein>
<evidence type="ECO:0000256" key="1">
    <source>
        <dbReference type="SAM" id="MobiDB-lite"/>
    </source>
</evidence>
<sequence length="113" mass="12140">MGRRSAAASPRPSQATAARRSAAGHHALIGQTSRALRQLGELLEIERGLYGADDERVLELRKQIGLLQLGSGQQEQARATLCALLSDVERVKGPRHPAAEAIRRLVPAPTMDA</sequence>
<keyword evidence="3" id="KW-1185">Reference proteome</keyword>
<name>A0ABW1IYF4_9PSEU</name>
<accession>A0ABW1IYF4</accession>
<dbReference type="RefSeq" id="WP_379583098.1">
    <property type="nucleotide sequence ID" value="NZ_JBHSQW010000009.1"/>
</dbReference>
<evidence type="ECO:0000313" key="3">
    <source>
        <dbReference type="Proteomes" id="UP001596302"/>
    </source>
</evidence>